<feature type="region of interest" description="Disordered" evidence="1">
    <location>
        <begin position="169"/>
        <end position="241"/>
    </location>
</feature>
<gene>
    <name evidence="2" type="ORF">C8A03DRAFT_42494</name>
</gene>
<dbReference type="EMBL" id="MU860051">
    <property type="protein sequence ID" value="KAK4239954.1"/>
    <property type="molecule type" value="Genomic_DNA"/>
</dbReference>
<keyword evidence="3" id="KW-1185">Reference proteome</keyword>
<evidence type="ECO:0000256" key="1">
    <source>
        <dbReference type="SAM" id="MobiDB-lite"/>
    </source>
</evidence>
<protein>
    <submittedName>
        <fullName evidence="2">Uncharacterized protein</fullName>
    </submittedName>
</protein>
<feature type="compositionally biased region" description="Low complexity" evidence="1">
    <location>
        <begin position="169"/>
        <end position="190"/>
    </location>
</feature>
<sequence length="297" mass="32137">MCIGIIGHCSCVHCIDQPIPGKLLRIEFCKEQQDRLVGIWRRFSPLEPTIVPCAKVTFNRVLDSNGCHFKGSKIETEQKVTAPVELSVEPAVVAPWFTSTNQPTAVRDREEKGNNGNDTQATPQAGPDCAQKEARTGTERTQDTAEPKKDTPLFPTIAFTPINAPATRTAAVAASEGRTPATAVANTATPTPAPAPVPEKKAEDSAVTAPAKPDSKRRTPLPITGRPRSPAPAREVEGARADRGPWTCEETVKLLLLKSKGLGYDEMKPWLPGRDEGSCIDRITGLAVKYGYEDYID</sequence>
<feature type="compositionally biased region" description="Polar residues" evidence="1">
    <location>
        <begin position="114"/>
        <end position="123"/>
    </location>
</feature>
<reference evidence="2" key="1">
    <citation type="journal article" date="2023" name="Mol. Phylogenet. Evol.">
        <title>Genome-scale phylogeny and comparative genomics of the fungal order Sordariales.</title>
        <authorList>
            <person name="Hensen N."/>
            <person name="Bonometti L."/>
            <person name="Westerberg I."/>
            <person name="Brannstrom I.O."/>
            <person name="Guillou S."/>
            <person name="Cros-Aarteil S."/>
            <person name="Calhoun S."/>
            <person name="Haridas S."/>
            <person name="Kuo A."/>
            <person name="Mondo S."/>
            <person name="Pangilinan J."/>
            <person name="Riley R."/>
            <person name="LaButti K."/>
            <person name="Andreopoulos B."/>
            <person name="Lipzen A."/>
            <person name="Chen C."/>
            <person name="Yan M."/>
            <person name="Daum C."/>
            <person name="Ng V."/>
            <person name="Clum A."/>
            <person name="Steindorff A."/>
            <person name="Ohm R.A."/>
            <person name="Martin F."/>
            <person name="Silar P."/>
            <person name="Natvig D.O."/>
            <person name="Lalanne C."/>
            <person name="Gautier V."/>
            <person name="Ament-Velasquez S.L."/>
            <person name="Kruys A."/>
            <person name="Hutchinson M.I."/>
            <person name="Powell A.J."/>
            <person name="Barry K."/>
            <person name="Miller A.N."/>
            <person name="Grigoriev I.V."/>
            <person name="Debuchy R."/>
            <person name="Gladieux P."/>
            <person name="Hiltunen Thoren M."/>
            <person name="Johannesson H."/>
        </authorList>
    </citation>
    <scope>NUCLEOTIDE SEQUENCE</scope>
    <source>
        <strain evidence="2">CBS 532.94</strain>
    </source>
</reference>
<dbReference type="Proteomes" id="UP001303760">
    <property type="component" value="Unassembled WGS sequence"/>
</dbReference>
<evidence type="ECO:0000313" key="3">
    <source>
        <dbReference type="Proteomes" id="UP001303760"/>
    </source>
</evidence>
<accession>A0AAN7CDB7</accession>
<feature type="region of interest" description="Disordered" evidence="1">
    <location>
        <begin position="99"/>
        <end position="156"/>
    </location>
</feature>
<dbReference type="AlphaFoldDB" id="A0AAN7CDB7"/>
<name>A0AAN7CDB7_9PEZI</name>
<organism evidence="2 3">
    <name type="scientific">Achaetomium macrosporum</name>
    <dbReference type="NCBI Taxonomy" id="79813"/>
    <lineage>
        <taxon>Eukaryota</taxon>
        <taxon>Fungi</taxon>
        <taxon>Dikarya</taxon>
        <taxon>Ascomycota</taxon>
        <taxon>Pezizomycotina</taxon>
        <taxon>Sordariomycetes</taxon>
        <taxon>Sordariomycetidae</taxon>
        <taxon>Sordariales</taxon>
        <taxon>Chaetomiaceae</taxon>
        <taxon>Achaetomium</taxon>
    </lineage>
</organism>
<comment type="caution">
    <text evidence="2">The sequence shown here is derived from an EMBL/GenBank/DDBJ whole genome shotgun (WGS) entry which is preliminary data.</text>
</comment>
<reference evidence="2" key="2">
    <citation type="submission" date="2023-05" db="EMBL/GenBank/DDBJ databases">
        <authorList>
            <consortium name="Lawrence Berkeley National Laboratory"/>
            <person name="Steindorff A."/>
            <person name="Hensen N."/>
            <person name="Bonometti L."/>
            <person name="Westerberg I."/>
            <person name="Brannstrom I.O."/>
            <person name="Guillou S."/>
            <person name="Cros-Aarteil S."/>
            <person name="Calhoun S."/>
            <person name="Haridas S."/>
            <person name="Kuo A."/>
            <person name="Mondo S."/>
            <person name="Pangilinan J."/>
            <person name="Riley R."/>
            <person name="Labutti K."/>
            <person name="Andreopoulos B."/>
            <person name="Lipzen A."/>
            <person name="Chen C."/>
            <person name="Yanf M."/>
            <person name="Daum C."/>
            <person name="Ng V."/>
            <person name="Clum A."/>
            <person name="Ohm R."/>
            <person name="Martin F."/>
            <person name="Silar P."/>
            <person name="Natvig D."/>
            <person name="Lalanne C."/>
            <person name="Gautier V."/>
            <person name="Ament-Velasquez S.L."/>
            <person name="Kruys A."/>
            <person name="Hutchinson M.I."/>
            <person name="Powell A.J."/>
            <person name="Barry K."/>
            <person name="Miller A.N."/>
            <person name="Grigoriev I.V."/>
            <person name="Debuchy R."/>
            <person name="Gladieux P."/>
            <person name="Thoren M.H."/>
            <person name="Johannesson H."/>
        </authorList>
    </citation>
    <scope>NUCLEOTIDE SEQUENCE</scope>
    <source>
        <strain evidence="2">CBS 532.94</strain>
    </source>
</reference>
<evidence type="ECO:0000313" key="2">
    <source>
        <dbReference type="EMBL" id="KAK4239954.1"/>
    </source>
</evidence>
<proteinExistence type="predicted"/>
<feature type="compositionally biased region" description="Basic and acidic residues" evidence="1">
    <location>
        <begin position="130"/>
        <end position="151"/>
    </location>
</feature>